<keyword evidence="2" id="KW-0472">Membrane</keyword>
<dbReference type="PANTHER" id="PTHR10046">
    <property type="entry name" value="ATP DEPENDENT LON PROTEASE FAMILY MEMBER"/>
    <property type="match status" value="1"/>
</dbReference>
<keyword evidence="2" id="KW-1133">Transmembrane helix</keyword>
<dbReference type="InterPro" id="IPR001478">
    <property type="entry name" value="PDZ"/>
</dbReference>
<dbReference type="EMBL" id="JAROCA020000001">
    <property type="protein sequence ID" value="MDY0405978.1"/>
    <property type="molecule type" value="Genomic_DNA"/>
</dbReference>
<evidence type="ECO:0000313" key="5">
    <source>
        <dbReference type="EMBL" id="MDY0405978.1"/>
    </source>
</evidence>
<keyword evidence="1" id="KW-0720">Serine protease</keyword>
<feature type="active site" evidence="1">
    <location>
        <position position="280"/>
    </location>
</feature>
<name>A0ABU5CI23_9BACI</name>
<dbReference type="EC" id="3.4.21.53" evidence="1"/>
<protein>
    <recommendedName>
        <fullName evidence="1">endopeptidase La</fullName>
        <ecNumber evidence="1">3.4.21.53</ecNumber>
    </recommendedName>
</protein>
<reference evidence="5 6" key="1">
    <citation type="submission" date="2023-10" db="EMBL/GenBank/DDBJ databases">
        <title>179-bfca-hs.</title>
        <authorList>
            <person name="Miliotis G."/>
            <person name="Sengupta P."/>
            <person name="Hameed A."/>
            <person name="Chuvochina M."/>
            <person name="Mcdonagh F."/>
            <person name="Simpson A.C."/>
            <person name="Singh N.K."/>
            <person name="Rekha P.D."/>
            <person name="Raman K."/>
            <person name="Hugenholtz P."/>
            <person name="Venkateswaran K."/>
        </authorList>
    </citation>
    <scope>NUCLEOTIDE SEQUENCE [LARGE SCALE GENOMIC DNA]</scope>
    <source>
        <strain evidence="5 6">179-BFC-A-HS</strain>
    </source>
</reference>
<evidence type="ECO:0000259" key="4">
    <source>
        <dbReference type="PROSITE" id="PS51786"/>
    </source>
</evidence>
<evidence type="ECO:0000256" key="1">
    <source>
        <dbReference type="PROSITE-ProRule" id="PRU01122"/>
    </source>
</evidence>
<dbReference type="SMART" id="SM00228">
    <property type="entry name" value="PDZ"/>
    <property type="match status" value="1"/>
</dbReference>
<dbReference type="Gene3D" id="3.30.230.10">
    <property type="match status" value="1"/>
</dbReference>
<dbReference type="SUPFAM" id="SSF50156">
    <property type="entry name" value="PDZ domain-like"/>
    <property type="match status" value="1"/>
</dbReference>
<dbReference type="InterPro" id="IPR036034">
    <property type="entry name" value="PDZ_sf"/>
</dbReference>
<keyword evidence="2" id="KW-0812">Transmembrane</keyword>
<dbReference type="RefSeq" id="WP_306065868.1">
    <property type="nucleotide sequence ID" value="NZ_JAROCA020000001.1"/>
</dbReference>
<organism evidence="5 6">
    <name type="scientific">Tigheibacillus jepli</name>
    <dbReference type="NCBI Taxonomy" id="3035914"/>
    <lineage>
        <taxon>Bacteria</taxon>
        <taxon>Bacillati</taxon>
        <taxon>Bacillota</taxon>
        <taxon>Bacilli</taxon>
        <taxon>Bacillales</taxon>
        <taxon>Bacillaceae</taxon>
        <taxon>Tigheibacillus</taxon>
    </lineage>
</organism>
<keyword evidence="6" id="KW-1185">Reference proteome</keyword>
<dbReference type="SUPFAM" id="SSF54211">
    <property type="entry name" value="Ribosomal protein S5 domain 2-like"/>
    <property type="match status" value="1"/>
</dbReference>
<dbReference type="InterPro" id="IPR020568">
    <property type="entry name" value="Ribosomal_Su5_D2-typ_SF"/>
</dbReference>
<accession>A0ABU5CI23</accession>
<sequence>MRIRTKHIVTFLVVMVIAVFLATYQLPYYIQKPGSADALDPIVSVDNGYKSKGDMHLVTVRGGQATPIQYAMAKVLPHEEIIPIDKVMPKGISKDDYFHAQLQMMESSQEAATVVAYKAANKDIKIRYDGVYVVSTVKGMPADGKLKSGDRITGVDGRDIKEANDLINYVQTKKPGNTLSFAIERDGEKRTEKIGLKEFKDQKGKIGIGIQLVTDRSVSVKPEVHFKSGDIGGPSAGLMFSLKIYDELTKQDLTHGLQICGTGEIDYDGNVMRIGGIDKKVIAADKAGCNIFFAPNERGAKESNYKVAKKAAKEIGTDMKIVPVDTFQDALHYLENMDKGKK</sequence>
<keyword evidence="1 5" id="KW-0645">Protease</keyword>
<comment type="caution">
    <text evidence="5">The sequence shown here is derived from an EMBL/GenBank/DDBJ whole genome shotgun (WGS) entry which is preliminary data.</text>
</comment>
<dbReference type="InterPro" id="IPR014721">
    <property type="entry name" value="Ribsml_uS5_D2-typ_fold_subgr"/>
</dbReference>
<dbReference type="PROSITE" id="PS51786">
    <property type="entry name" value="LON_PROTEOLYTIC"/>
    <property type="match status" value="1"/>
</dbReference>
<proteinExistence type="inferred from homology"/>
<dbReference type="Proteomes" id="UP001228376">
    <property type="component" value="Unassembled WGS sequence"/>
</dbReference>
<comment type="catalytic activity">
    <reaction evidence="1">
        <text>Hydrolysis of proteins in presence of ATP.</text>
        <dbReference type="EC" id="3.4.21.53"/>
    </reaction>
</comment>
<comment type="similarity">
    <text evidence="1">Belongs to the peptidase S16 family.</text>
</comment>
<dbReference type="Pfam" id="PF13180">
    <property type="entry name" value="PDZ_2"/>
    <property type="match status" value="1"/>
</dbReference>
<dbReference type="InterPro" id="IPR008269">
    <property type="entry name" value="Lon_proteolytic"/>
</dbReference>
<dbReference type="PROSITE" id="PS50106">
    <property type="entry name" value="PDZ"/>
    <property type="match status" value="1"/>
</dbReference>
<feature type="domain" description="PDZ" evidence="3">
    <location>
        <begin position="101"/>
        <end position="187"/>
    </location>
</feature>
<evidence type="ECO:0000259" key="3">
    <source>
        <dbReference type="PROSITE" id="PS50106"/>
    </source>
</evidence>
<dbReference type="GO" id="GO:0006508">
    <property type="term" value="P:proteolysis"/>
    <property type="evidence" value="ECO:0007669"/>
    <property type="project" value="UniProtKB-KW"/>
</dbReference>
<feature type="active site" evidence="1">
    <location>
        <position position="235"/>
    </location>
</feature>
<gene>
    <name evidence="5" type="ORF">P5G51_011795</name>
</gene>
<keyword evidence="1 5" id="KW-0378">Hydrolase</keyword>
<evidence type="ECO:0000313" key="6">
    <source>
        <dbReference type="Proteomes" id="UP001228376"/>
    </source>
</evidence>
<evidence type="ECO:0000256" key="2">
    <source>
        <dbReference type="SAM" id="Phobius"/>
    </source>
</evidence>
<dbReference type="GO" id="GO:0008233">
    <property type="term" value="F:peptidase activity"/>
    <property type="evidence" value="ECO:0007669"/>
    <property type="project" value="UniProtKB-KW"/>
</dbReference>
<dbReference type="InterPro" id="IPR027065">
    <property type="entry name" value="Lon_Prtase"/>
</dbReference>
<dbReference type="Pfam" id="PF05362">
    <property type="entry name" value="Lon_C"/>
    <property type="match status" value="1"/>
</dbReference>
<feature type="transmembrane region" description="Helical" evidence="2">
    <location>
        <begin position="7"/>
        <end position="26"/>
    </location>
</feature>
<dbReference type="NCBIfam" id="NF041438">
    <property type="entry name" value="SepM_fam_S16"/>
    <property type="match status" value="1"/>
</dbReference>
<feature type="domain" description="Lon proteolytic" evidence="4">
    <location>
        <begin position="230"/>
        <end position="337"/>
    </location>
</feature>